<keyword evidence="6" id="KW-1185">Reference proteome</keyword>
<evidence type="ECO:0000256" key="3">
    <source>
        <dbReference type="ARBA" id="ARBA00023163"/>
    </source>
</evidence>
<proteinExistence type="predicted"/>
<keyword evidence="1" id="KW-0805">Transcription regulation</keyword>
<organism evidence="5 6">
    <name type="scientific">Cystobacter fuscus (strain ATCC 25194 / DSM 2262 / NBRC 100088 / M29)</name>
    <dbReference type="NCBI Taxonomy" id="1242864"/>
    <lineage>
        <taxon>Bacteria</taxon>
        <taxon>Pseudomonadati</taxon>
        <taxon>Myxococcota</taxon>
        <taxon>Myxococcia</taxon>
        <taxon>Myxococcales</taxon>
        <taxon>Cystobacterineae</taxon>
        <taxon>Archangiaceae</taxon>
        <taxon>Cystobacter</taxon>
    </lineage>
</organism>
<name>S9PNQ6_CYSF2</name>
<evidence type="ECO:0000259" key="4">
    <source>
        <dbReference type="SMART" id="SM00421"/>
    </source>
</evidence>
<feature type="domain" description="HTH luxR-type" evidence="4">
    <location>
        <begin position="295"/>
        <end position="352"/>
    </location>
</feature>
<dbReference type="InterPro" id="IPR000792">
    <property type="entry name" value="Tscrpt_reg_LuxR_C"/>
</dbReference>
<dbReference type="SMART" id="SM00421">
    <property type="entry name" value="HTH_LUXR"/>
    <property type="match status" value="1"/>
</dbReference>
<dbReference type="PANTHER" id="PTHR44688">
    <property type="entry name" value="DNA-BINDING TRANSCRIPTIONAL ACTIVATOR DEVR_DOSR"/>
    <property type="match status" value="1"/>
</dbReference>
<protein>
    <submittedName>
        <fullName evidence="5">Transcriptional regulator, LuxR family protein</fullName>
    </submittedName>
</protein>
<dbReference type="Proteomes" id="UP000011682">
    <property type="component" value="Unassembled WGS sequence"/>
</dbReference>
<keyword evidence="3" id="KW-0804">Transcription</keyword>
<dbReference type="GO" id="GO:0006355">
    <property type="term" value="P:regulation of DNA-templated transcription"/>
    <property type="evidence" value="ECO:0007669"/>
    <property type="project" value="InterPro"/>
</dbReference>
<evidence type="ECO:0000256" key="1">
    <source>
        <dbReference type="ARBA" id="ARBA00023015"/>
    </source>
</evidence>
<dbReference type="Pfam" id="PF00196">
    <property type="entry name" value="GerE"/>
    <property type="match status" value="1"/>
</dbReference>
<sequence length="359" mass="40936">MVDSPGLTEKEWPLAFELLRALDDASSFSELYESTEQVLARLCGAHHVALCMAQPDNPMAFEFKTRTLWPLLGDLPRWSSTDFVSRGVIQRPNKALTEQEMLQGTALDQTETWRRSRDKGLDLHRALAMLVLPEGPGVAGGVTLYWEDPRLSPRKSQRILDWFMPRFRRAFQTLHRITECTTRQQVLESIAGQDSAALVLTSRGKEFLRTASATALLRRWFSRFELDASGLPRQWVERLALLVRTDGQLGPEPYTWRREGTCRDLEVTFLPLHVAGLRLWELKLKETVLLPEAWRVLLTPTQLQVADCVLRGMQDKEIALELRMALGTVKEHTDASYDRVGADGRNDFISRALRLSRTP</sequence>
<dbReference type="SUPFAM" id="SSF46894">
    <property type="entry name" value="C-terminal effector domain of the bipartite response regulators"/>
    <property type="match status" value="1"/>
</dbReference>
<dbReference type="Gene3D" id="1.10.10.10">
    <property type="entry name" value="Winged helix-like DNA-binding domain superfamily/Winged helix DNA-binding domain"/>
    <property type="match status" value="1"/>
</dbReference>
<gene>
    <name evidence="5" type="ORF">D187_000038</name>
</gene>
<dbReference type="EMBL" id="ANAH02000001">
    <property type="protein sequence ID" value="EPX64616.1"/>
    <property type="molecule type" value="Genomic_DNA"/>
</dbReference>
<comment type="caution">
    <text evidence="5">The sequence shown here is derived from an EMBL/GenBank/DDBJ whole genome shotgun (WGS) entry which is preliminary data.</text>
</comment>
<evidence type="ECO:0000313" key="5">
    <source>
        <dbReference type="EMBL" id="EPX64616.1"/>
    </source>
</evidence>
<dbReference type="InterPro" id="IPR036388">
    <property type="entry name" value="WH-like_DNA-bd_sf"/>
</dbReference>
<accession>S9PNQ6</accession>
<dbReference type="PANTHER" id="PTHR44688:SF16">
    <property type="entry name" value="DNA-BINDING TRANSCRIPTIONAL ACTIVATOR DEVR_DOSR"/>
    <property type="match status" value="1"/>
</dbReference>
<reference evidence="5" key="1">
    <citation type="submission" date="2013-05" db="EMBL/GenBank/DDBJ databases">
        <title>Genome assembly of Cystobacter fuscus DSM 2262.</title>
        <authorList>
            <person name="Sharma G."/>
            <person name="Khatri I."/>
            <person name="Kaur C."/>
            <person name="Mayilraj S."/>
            <person name="Subramanian S."/>
        </authorList>
    </citation>
    <scope>NUCLEOTIDE SEQUENCE [LARGE SCALE GENOMIC DNA]</scope>
    <source>
        <strain evidence="5">DSM 2262</strain>
    </source>
</reference>
<dbReference type="eggNOG" id="COG2197">
    <property type="taxonomic scope" value="Bacteria"/>
</dbReference>
<dbReference type="GO" id="GO:0003677">
    <property type="term" value="F:DNA binding"/>
    <property type="evidence" value="ECO:0007669"/>
    <property type="project" value="UniProtKB-KW"/>
</dbReference>
<dbReference type="AlphaFoldDB" id="S9PNQ6"/>
<evidence type="ECO:0000256" key="2">
    <source>
        <dbReference type="ARBA" id="ARBA00023125"/>
    </source>
</evidence>
<keyword evidence="2" id="KW-0238">DNA-binding</keyword>
<dbReference type="InterPro" id="IPR016032">
    <property type="entry name" value="Sig_transdc_resp-reg_C-effctor"/>
</dbReference>
<evidence type="ECO:0000313" key="6">
    <source>
        <dbReference type="Proteomes" id="UP000011682"/>
    </source>
</evidence>